<dbReference type="EMBL" id="JAGGKO010000001">
    <property type="protein sequence ID" value="MBP1953868.1"/>
    <property type="molecule type" value="Genomic_DNA"/>
</dbReference>
<dbReference type="InterPro" id="IPR049798">
    <property type="entry name" value="LWR_salt"/>
</dbReference>
<name>A0A830FSZ4_9EURY</name>
<evidence type="ECO:0000313" key="2">
    <source>
        <dbReference type="EMBL" id="MBP1953868.1"/>
    </source>
</evidence>
<reference evidence="1" key="1">
    <citation type="journal article" date="2014" name="Int. J. Syst. Evol. Microbiol.">
        <title>Complete genome sequence of Corynebacterium casei LMG S-19264T (=DSM 44701T), isolated from a smear-ripened cheese.</title>
        <authorList>
            <consortium name="US DOE Joint Genome Institute (JGI-PGF)"/>
            <person name="Walter F."/>
            <person name="Albersmeier A."/>
            <person name="Kalinowski J."/>
            <person name="Ruckert C."/>
        </authorList>
    </citation>
    <scope>NUCLEOTIDE SEQUENCE</scope>
    <source>
        <strain evidence="1">JCM 16108</strain>
    </source>
</reference>
<proteinExistence type="predicted"/>
<dbReference type="Proteomes" id="UP000765891">
    <property type="component" value="Unassembled WGS sequence"/>
</dbReference>
<dbReference type="NCBIfam" id="NF033910">
    <property type="entry name" value="LWR_salt"/>
    <property type="match status" value="1"/>
</dbReference>
<evidence type="ECO:0000313" key="1">
    <source>
        <dbReference type="EMBL" id="GGM55467.1"/>
    </source>
</evidence>
<reference evidence="1" key="2">
    <citation type="submission" date="2020-09" db="EMBL/GenBank/DDBJ databases">
        <authorList>
            <person name="Sun Q."/>
            <person name="Ohkuma M."/>
        </authorList>
    </citation>
    <scope>NUCLEOTIDE SEQUENCE</scope>
    <source>
        <strain evidence="1">JCM 16108</strain>
    </source>
</reference>
<protein>
    <recommendedName>
        <fullName evidence="4">LWR-salt protein</fullName>
    </recommendedName>
</protein>
<evidence type="ECO:0008006" key="4">
    <source>
        <dbReference type="Google" id="ProtNLM"/>
    </source>
</evidence>
<comment type="caution">
    <text evidence="1">The sequence shown here is derived from an EMBL/GenBank/DDBJ whole genome shotgun (WGS) entry which is preliminary data.</text>
</comment>
<sequence length="126" mass="14328">MEGRYVFAVRFRLEPERDVTVDPDTFETRLVRPAEPPGEAGWLFFRDTLWRGEIGDEAHVRELTAEALGGVTVLDVDYRAFEVDAAYREAFREEIAANLDAFRAESVDEVVNKYLGSSLEVEPEAE</sequence>
<dbReference type="OrthoDB" id="202660at2157"/>
<dbReference type="RefSeq" id="WP_188869126.1">
    <property type="nucleotide sequence ID" value="NZ_BMOO01000001.1"/>
</dbReference>
<reference evidence="2" key="3">
    <citation type="submission" date="2021-03" db="EMBL/GenBank/DDBJ databases">
        <title>Genomic Encyclopedia of Type Strains, Phase IV (KMG-IV): sequencing the most valuable type-strain genomes for metagenomic binning, comparative biology and taxonomic classification.</title>
        <authorList>
            <person name="Goeker M."/>
        </authorList>
    </citation>
    <scope>NUCLEOTIDE SEQUENCE</scope>
    <source>
        <strain evidence="2">DSM 22443</strain>
    </source>
</reference>
<organism evidence="1 3">
    <name type="scientific">Halarchaeum rubridurum</name>
    <dbReference type="NCBI Taxonomy" id="489911"/>
    <lineage>
        <taxon>Archaea</taxon>
        <taxon>Methanobacteriati</taxon>
        <taxon>Methanobacteriota</taxon>
        <taxon>Stenosarchaea group</taxon>
        <taxon>Halobacteria</taxon>
        <taxon>Halobacteriales</taxon>
        <taxon>Halobacteriaceae</taxon>
    </lineage>
</organism>
<keyword evidence="3" id="KW-1185">Reference proteome</keyword>
<dbReference type="EMBL" id="BMOO01000001">
    <property type="protein sequence ID" value="GGM55467.1"/>
    <property type="molecule type" value="Genomic_DNA"/>
</dbReference>
<dbReference type="Proteomes" id="UP000614609">
    <property type="component" value="Unassembled WGS sequence"/>
</dbReference>
<accession>A0A830FSZ4</accession>
<dbReference type="Pfam" id="PF26423">
    <property type="entry name" value="LWR_salt"/>
    <property type="match status" value="1"/>
</dbReference>
<gene>
    <name evidence="1" type="ORF">GCM10009017_02090</name>
    <name evidence="2" type="ORF">J2752_000749</name>
</gene>
<dbReference type="AlphaFoldDB" id="A0A830FSZ4"/>
<evidence type="ECO:0000313" key="3">
    <source>
        <dbReference type="Proteomes" id="UP000614609"/>
    </source>
</evidence>